<dbReference type="AlphaFoldDB" id="A0A517ZHA5"/>
<sequence length="147" mass="16521">MYRHKTDSPLNRQRRRSGYLLVEMIVAGIVLAVVMTVYLQLLSATSRQQRYADHRQLAGEELANIMERITAQPYESIDQEELQSKELSDSATSHLHEAELNIDVQPVSEPVAGKQISLSLRWRDSGNVFVAPTRLTSWVYAPAGGTP</sequence>
<gene>
    <name evidence="2" type="ORF">Mal52_03170</name>
</gene>
<dbReference type="Proteomes" id="UP000319383">
    <property type="component" value="Chromosome"/>
</dbReference>
<evidence type="ECO:0000256" key="1">
    <source>
        <dbReference type="SAM" id="Phobius"/>
    </source>
</evidence>
<keyword evidence="3" id="KW-1185">Reference proteome</keyword>
<dbReference type="EMBL" id="CP036276">
    <property type="protein sequence ID" value="QDU41863.1"/>
    <property type="molecule type" value="Genomic_DNA"/>
</dbReference>
<evidence type="ECO:0000313" key="3">
    <source>
        <dbReference type="Proteomes" id="UP000319383"/>
    </source>
</evidence>
<reference evidence="2 3" key="1">
    <citation type="submission" date="2019-02" db="EMBL/GenBank/DDBJ databases">
        <title>Deep-cultivation of Planctomycetes and their phenomic and genomic characterization uncovers novel biology.</title>
        <authorList>
            <person name="Wiegand S."/>
            <person name="Jogler M."/>
            <person name="Boedeker C."/>
            <person name="Pinto D."/>
            <person name="Vollmers J."/>
            <person name="Rivas-Marin E."/>
            <person name="Kohn T."/>
            <person name="Peeters S.H."/>
            <person name="Heuer A."/>
            <person name="Rast P."/>
            <person name="Oberbeckmann S."/>
            <person name="Bunk B."/>
            <person name="Jeske O."/>
            <person name="Meyerdierks A."/>
            <person name="Storesund J.E."/>
            <person name="Kallscheuer N."/>
            <person name="Luecker S."/>
            <person name="Lage O.M."/>
            <person name="Pohl T."/>
            <person name="Merkel B.J."/>
            <person name="Hornburger P."/>
            <person name="Mueller R.-W."/>
            <person name="Bruemmer F."/>
            <person name="Labrenz M."/>
            <person name="Spormann A.M."/>
            <person name="Op den Camp H."/>
            <person name="Overmann J."/>
            <person name="Amann R."/>
            <person name="Jetten M.S.M."/>
            <person name="Mascher T."/>
            <person name="Medema M.H."/>
            <person name="Devos D.P."/>
            <person name="Kaster A.-K."/>
            <person name="Ovreas L."/>
            <person name="Rohde M."/>
            <person name="Galperin M.Y."/>
            <person name="Jogler C."/>
        </authorList>
    </citation>
    <scope>NUCLEOTIDE SEQUENCE [LARGE SCALE GENOMIC DNA]</scope>
    <source>
        <strain evidence="2 3">Mal52</strain>
    </source>
</reference>
<dbReference type="KEGG" id="sdyn:Mal52_03170"/>
<name>A0A517ZHA5_9PLAN</name>
<proteinExistence type="predicted"/>
<keyword evidence="1" id="KW-0812">Transmembrane</keyword>
<organism evidence="2 3">
    <name type="scientific">Symmachiella dynata</name>
    <dbReference type="NCBI Taxonomy" id="2527995"/>
    <lineage>
        <taxon>Bacteria</taxon>
        <taxon>Pseudomonadati</taxon>
        <taxon>Planctomycetota</taxon>
        <taxon>Planctomycetia</taxon>
        <taxon>Planctomycetales</taxon>
        <taxon>Planctomycetaceae</taxon>
        <taxon>Symmachiella</taxon>
    </lineage>
</organism>
<feature type="transmembrane region" description="Helical" evidence="1">
    <location>
        <begin position="20"/>
        <end position="41"/>
    </location>
</feature>
<accession>A0A517ZHA5</accession>
<dbReference type="RefSeq" id="WP_145373851.1">
    <property type="nucleotide sequence ID" value="NZ_CP036276.1"/>
</dbReference>
<keyword evidence="1" id="KW-0472">Membrane</keyword>
<keyword evidence="1" id="KW-1133">Transmembrane helix</keyword>
<protein>
    <submittedName>
        <fullName evidence="2">Uncharacterized protein</fullName>
    </submittedName>
</protein>
<evidence type="ECO:0000313" key="2">
    <source>
        <dbReference type="EMBL" id="QDU41863.1"/>
    </source>
</evidence>